<evidence type="ECO:0000313" key="2">
    <source>
        <dbReference type="EMBL" id="CAL1534951.1"/>
    </source>
</evidence>
<accession>A0AAV2HS48</accession>
<dbReference type="Proteomes" id="UP001497497">
    <property type="component" value="Unassembled WGS sequence"/>
</dbReference>
<feature type="region of interest" description="Disordered" evidence="1">
    <location>
        <begin position="105"/>
        <end position="284"/>
    </location>
</feature>
<feature type="non-terminal residue" evidence="2">
    <location>
        <position position="284"/>
    </location>
</feature>
<evidence type="ECO:0000313" key="3">
    <source>
        <dbReference type="Proteomes" id="UP001497497"/>
    </source>
</evidence>
<sequence length="284" mass="32351">VTLRQPGKSERFKYTEDLKLNSSFREKIDYSSLDHFYPETSRAHDEQYLQQGLFSLSGVRPKYSPPKDTMEYAYQDRTVVSQSDRSEFTSGEDYDSRYLGKDSLAFSPSYRRGSPPPTYKDRRDTVGMSRSYTDLGSQDKPTGQRRGLSPLPYSRTRFIENRSPSPIQTLRRITKPKYVSGDGTESLHSTGLLKRGAYPLDHRGNSLPYSSYQMNDSRERNDRTSYSPQPDSRSPRAVKRQRFYTSPVSDIPKGSLSPSGSAAGQYEPEAPPNKQSRYATPPPY</sequence>
<organism evidence="2 3">
    <name type="scientific">Lymnaea stagnalis</name>
    <name type="common">Great pond snail</name>
    <name type="synonym">Helix stagnalis</name>
    <dbReference type="NCBI Taxonomy" id="6523"/>
    <lineage>
        <taxon>Eukaryota</taxon>
        <taxon>Metazoa</taxon>
        <taxon>Spiralia</taxon>
        <taxon>Lophotrochozoa</taxon>
        <taxon>Mollusca</taxon>
        <taxon>Gastropoda</taxon>
        <taxon>Heterobranchia</taxon>
        <taxon>Euthyneura</taxon>
        <taxon>Panpulmonata</taxon>
        <taxon>Hygrophila</taxon>
        <taxon>Lymnaeoidea</taxon>
        <taxon>Lymnaeidae</taxon>
        <taxon>Lymnaea</taxon>
    </lineage>
</organism>
<keyword evidence="3" id="KW-1185">Reference proteome</keyword>
<gene>
    <name evidence="2" type="ORF">GSLYS_00008911001</name>
</gene>
<reference evidence="2 3" key="1">
    <citation type="submission" date="2024-04" db="EMBL/GenBank/DDBJ databases">
        <authorList>
            <consortium name="Genoscope - CEA"/>
            <person name="William W."/>
        </authorList>
    </citation>
    <scope>NUCLEOTIDE SEQUENCE [LARGE SCALE GENOMIC DNA]</scope>
</reference>
<feature type="compositionally biased region" description="Polar residues" evidence="1">
    <location>
        <begin position="128"/>
        <end position="141"/>
    </location>
</feature>
<evidence type="ECO:0000256" key="1">
    <source>
        <dbReference type="SAM" id="MobiDB-lite"/>
    </source>
</evidence>
<dbReference type="AlphaFoldDB" id="A0AAV2HS48"/>
<comment type="caution">
    <text evidence="2">The sequence shown here is derived from an EMBL/GenBank/DDBJ whole genome shotgun (WGS) entry which is preliminary data.</text>
</comment>
<name>A0AAV2HS48_LYMST</name>
<proteinExistence type="predicted"/>
<feature type="non-terminal residue" evidence="2">
    <location>
        <position position="1"/>
    </location>
</feature>
<dbReference type="EMBL" id="CAXITT010000187">
    <property type="protein sequence ID" value="CAL1534951.1"/>
    <property type="molecule type" value="Genomic_DNA"/>
</dbReference>
<protein>
    <submittedName>
        <fullName evidence="2">Uncharacterized protein</fullName>
    </submittedName>
</protein>